<keyword evidence="1" id="KW-0472">Membrane</keyword>
<keyword evidence="3" id="KW-1185">Reference proteome</keyword>
<proteinExistence type="predicted"/>
<organism evidence="2 3">
    <name type="scientific">Portunus trituberculatus</name>
    <name type="common">Swimming crab</name>
    <name type="synonym">Neptunus trituberculatus</name>
    <dbReference type="NCBI Taxonomy" id="210409"/>
    <lineage>
        <taxon>Eukaryota</taxon>
        <taxon>Metazoa</taxon>
        <taxon>Ecdysozoa</taxon>
        <taxon>Arthropoda</taxon>
        <taxon>Crustacea</taxon>
        <taxon>Multicrustacea</taxon>
        <taxon>Malacostraca</taxon>
        <taxon>Eumalacostraca</taxon>
        <taxon>Eucarida</taxon>
        <taxon>Decapoda</taxon>
        <taxon>Pleocyemata</taxon>
        <taxon>Brachyura</taxon>
        <taxon>Eubrachyura</taxon>
        <taxon>Portunoidea</taxon>
        <taxon>Portunidae</taxon>
        <taxon>Portuninae</taxon>
        <taxon>Portunus</taxon>
    </lineage>
</organism>
<keyword evidence="1" id="KW-1133">Transmembrane helix</keyword>
<evidence type="ECO:0000313" key="2">
    <source>
        <dbReference type="EMBL" id="MPC92004.1"/>
    </source>
</evidence>
<feature type="transmembrane region" description="Helical" evidence="1">
    <location>
        <begin position="64"/>
        <end position="90"/>
    </location>
</feature>
<dbReference type="Proteomes" id="UP000324222">
    <property type="component" value="Unassembled WGS sequence"/>
</dbReference>
<accession>A0A5B7JI31</accession>
<gene>
    <name evidence="2" type="ORF">E2C01_087072</name>
</gene>
<dbReference type="EMBL" id="VSRR010089759">
    <property type="protein sequence ID" value="MPC92004.1"/>
    <property type="molecule type" value="Genomic_DNA"/>
</dbReference>
<dbReference type="OrthoDB" id="191139at2759"/>
<name>A0A5B7JI31_PORTR</name>
<protein>
    <submittedName>
        <fullName evidence="2">Uncharacterized protein</fullName>
    </submittedName>
</protein>
<comment type="caution">
    <text evidence="2">The sequence shown here is derived from an EMBL/GenBank/DDBJ whole genome shotgun (WGS) entry which is preliminary data.</text>
</comment>
<evidence type="ECO:0000313" key="3">
    <source>
        <dbReference type="Proteomes" id="UP000324222"/>
    </source>
</evidence>
<keyword evidence="1" id="KW-0812">Transmembrane</keyword>
<reference evidence="2 3" key="1">
    <citation type="submission" date="2019-05" db="EMBL/GenBank/DDBJ databases">
        <title>Another draft genome of Portunus trituberculatus and its Hox gene families provides insights of decapod evolution.</title>
        <authorList>
            <person name="Jeong J.-H."/>
            <person name="Song I."/>
            <person name="Kim S."/>
            <person name="Choi T."/>
            <person name="Kim D."/>
            <person name="Ryu S."/>
            <person name="Kim W."/>
        </authorList>
    </citation>
    <scope>NUCLEOTIDE SEQUENCE [LARGE SCALE GENOMIC DNA]</scope>
    <source>
        <tissue evidence="2">Muscle</tissue>
    </source>
</reference>
<evidence type="ECO:0000256" key="1">
    <source>
        <dbReference type="SAM" id="Phobius"/>
    </source>
</evidence>
<feature type="transmembrane region" description="Helical" evidence="1">
    <location>
        <begin position="6"/>
        <end position="27"/>
    </location>
</feature>
<sequence>MFFLDLLFPPFSILHLVPSSPFLIIFFLSPPCHFPPATLLRSLIFFLIRQAADTRHQAPVFSHTAIMWLEVATAAVAVVLATLVSLRVWYRTTSGRCTSKRSMVGKTVIITGATAGKSSADELSE</sequence>
<dbReference type="AlphaFoldDB" id="A0A5B7JI31"/>